<dbReference type="RefSeq" id="WP_228353738.1">
    <property type="nucleotide sequence ID" value="NZ_JACEGA010000001.1"/>
</dbReference>
<protein>
    <recommendedName>
        <fullName evidence="4">Methyl-accepting transducer domain-containing protein</fullName>
    </recommendedName>
</protein>
<proteinExistence type="predicted"/>
<accession>A0A839K2K1</accession>
<evidence type="ECO:0000313" key="2">
    <source>
        <dbReference type="EMBL" id="MBB2184143.1"/>
    </source>
</evidence>
<evidence type="ECO:0000313" key="3">
    <source>
        <dbReference type="Proteomes" id="UP000574276"/>
    </source>
</evidence>
<dbReference type="EMBL" id="JACEGA010000001">
    <property type="protein sequence ID" value="MBB2184143.1"/>
    <property type="molecule type" value="Genomic_DNA"/>
</dbReference>
<evidence type="ECO:0008006" key="4">
    <source>
        <dbReference type="Google" id="ProtNLM"/>
    </source>
</evidence>
<reference evidence="2 3" key="1">
    <citation type="submission" date="2020-07" db="EMBL/GenBank/DDBJ databases">
        <title>Characterization and genome sequencing of isolate MD1, a novel member within the family Lachnospiraceae.</title>
        <authorList>
            <person name="Rettenmaier R."/>
            <person name="Di Bello L."/>
            <person name="Zinser C."/>
            <person name="Scheitz K."/>
            <person name="Liebl W."/>
            <person name="Zverlov V."/>
        </authorList>
    </citation>
    <scope>NUCLEOTIDE SEQUENCE [LARGE SCALE GENOMIC DNA]</scope>
    <source>
        <strain evidence="2 3">MD1</strain>
    </source>
</reference>
<keyword evidence="1" id="KW-0175">Coiled coil</keyword>
<dbReference type="AlphaFoldDB" id="A0A839K2K1"/>
<sequence length="150" mass="17055">MKDMVNERLLLLSTAQESLMDIADILDQWEISQRLLEKNSFDLLNVSDRILDLAKEGNQLSSKLQNYSEEISQNQNEKSVEKTIEFINEIEEIIRNLHNVAKSISEVSHNLELEVVSQKEIEDELKDAVDHVSKSVDSAVACAEMVLAEI</sequence>
<feature type="coiled-coil region" evidence="1">
    <location>
        <begin position="50"/>
        <end position="77"/>
    </location>
</feature>
<keyword evidence="3" id="KW-1185">Reference proteome</keyword>
<evidence type="ECO:0000256" key="1">
    <source>
        <dbReference type="SAM" id="Coils"/>
    </source>
</evidence>
<gene>
    <name evidence="2" type="ORF">H0486_14785</name>
</gene>
<comment type="caution">
    <text evidence="2">The sequence shown here is derived from an EMBL/GenBank/DDBJ whole genome shotgun (WGS) entry which is preliminary data.</text>
</comment>
<name>A0A839K2K1_9FIRM</name>
<dbReference type="Proteomes" id="UP000574276">
    <property type="component" value="Unassembled WGS sequence"/>
</dbReference>
<organism evidence="2 3">
    <name type="scientific">Variimorphobacter saccharofermentans</name>
    <dbReference type="NCBI Taxonomy" id="2755051"/>
    <lineage>
        <taxon>Bacteria</taxon>
        <taxon>Bacillati</taxon>
        <taxon>Bacillota</taxon>
        <taxon>Clostridia</taxon>
        <taxon>Lachnospirales</taxon>
        <taxon>Lachnospiraceae</taxon>
        <taxon>Variimorphobacter</taxon>
    </lineage>
</organism>